<evidence type="ECO:0000313" key="3">
    <source>
        <dbReference type="Proteomes" id="UP001229421"/>
    </source>
</evidence>
<dbReference type="EMBL" id="JAUHHV010000004">
    <property type="protein sequence ID" value="KAK1428805.1"/>
    <property type="molecule type" value="Genomic_DNA"/>
</dbReference>
<evidence type="ECO:0000313" key="2">
    <source>
        <dbReference type="EMBL" id="KAK1428805.1"/>
    </source>
</evidence>
<dbReference type="PANTHER" id="PTHR33116">
    <property type="entry name" value="REVERSE TRANSCRIPTASE ZINC-BINDING DOMAIN-CONTAINING PROTEIN-RELATED-RELATED"/>
    <property type="match status" value="1"/>
</dbReference>
<dbReference type="Proteomes" id="UP001229421">
    <property type="component" value="Unassembled WGS sequence"/>
</dbReference>
<comment type="caution">
    <text evidence="2">The sequence shown here is derived from an EMBL/GenBank/DDBJ whole genome shotgun (WGS) entry which is preliminary data.</text>
</comment>
<dbReference type="SUPFAM" id="SSF56672">
    <property type="entry name" value="DNA/RNA polymerases"/>
    <property type="match status" value="1"/>
</dbReference>
<reference evidence="2" key="1">
    <citation type="journal article" date="2023" name="bioRxiv">
        <title>Improved chromosome-level genome assembly for marigold (Tagetes erecta).</title>
        <authorList>
            <person name="Jiang F."/>
            <person name="Yuan L."/>
            <person name="Wang S."/>
            <person name="Wang H."/>
            <person name="Xu D."/>
            <person name="Wang A."/>
            <person name="Fan W."/>
        </authorList>
    </citation>
    <scope>NUCLEOTIDE SEQUENCE</scope>
    <source>
        <strain evidence="2">WSJ</strain>
        <tissue evidence="2">Leaf</tissue>
    </source>
</reference>
<dbReference type="AlphaFoldDB" id="A0AAD8NUJ2"/>
<dbReference type="PANTHER" id="PTHR33116:SF78">
    <property type="entry name" value="OS12G0587133 PROTEIN"/>
    <property type="match status" value="1"/>
</dbReference>
<protein>
    <recommendedName>
        <fullName evidence="1">Reverse transcriptase domain-containing protein</fullName>
    </recommendedName>
</protein>
<name>A0AAD8NUJ2_TARER</name>
<gene>
    <name evidence="2" type="ORF">QVD17_17645</name>
</gene>
<sequence length="407" mass="46120">MAGRVSAGATIPCNNTVPDKKLAEKLKNIKASVKLWRNSAREASVKEEEDLGDLISELEILAEERPFTDDELTDRLNCKQKLAEIHNIKSMDLKQKSRSILDGPLVVNEAMAWIKKMKMKALMLKVDLEKAFDSLSWSFLDMIMSHMQFPPLWRKWILGTLSNARSSILVNGSPTREFCIKRGVRQGDPLSPFLFILAMEALNVVMTKANSLGTFRGISIHHNGPTLSHLFFADDAIFMGEWSERNALNLTRILRCFYLASGLKVNYKKSRIFGLGVVENDVNNMAIVLNCQVGKLPFKYLGIPMGANMNHIKNWKDVIDIFESRLSSWKANALSFGGRITLLKSVLGSLPIYYFSLFKAPIHVIECLEKLRKKFLWSGNNPSAKIHWLKWDRIMAPKNMGGKNVLY</sequence>
<evidence type="ECO:0000259" key="1">
    <source>
        <dbReference type="PROSITE" id="PS50878"/>
    </source>
</evidence>
<accession>A0AAD8NUJ2</accession>
<keyword evidence="3" id="KW-1185">Reference proteome</keyword>
<dbReference type="PROSITE" id="PS50878">
    <property type="entry name" value="RT_POL"/>
    <property type="match status" value="1"/>
</dbReference>
<proteinExistence type="predicted"/>
<feature type="domain" description="Reverse transcriptase" evidence="1">
    <location>
        <begin position="1"/>
        <end position="305"/>
    </location>
</feature>
<dbReference type="InterPro" id="IPR000477">
    <property type="entry name" value="RT_dom"/>
</dbReference>
<dbReference type="Pfam" id="PF00078">
    <property type="entry name" value="RVT_1"/>
    <property type="match status" value="1"/>
</dbReference>
<organism evidence="2 3">
    <name type="scientific">Tagetes erecta</name>
    <name type="common">African marigold</name>
    <dbReference type="NCBI Taxonomy" id="13708"/>
    <lineage>
        <taxon>Eukaryota</taxon>
        <taxon>Viridiplantae</taxon>
        <taxon>Streptophyta</taxon>
        <taxon>Embryophyta</taxon>
        <taxon>Tracheophyta</taxon>
        <taxon>Spermatophyta</taxon>
        <taxon>Magnoliopsida</taxon>
        <taxon>eudicotyledons</taxon>
        <taxon>Gunneridae</taxon>
        <taxon>Pentapetalae</taxon>
        <taxon>asterids</taxon>
        <taxon>campanulids</taxon>
        <taxon>Asterales</taxon>
        <taxon>Asteraceae</taxon>
        <taxon>Asteroideae</taxon>
        <taxon>Heliantheae alliance</taxon>
        <taxon>Tageteae</taxon>
        <taxon>Tagetes</taxon>
    </lineage>
</organism>
<dbReference type="InterPro" id="IPR043502">
    <property type="entry name" value="DNA/RNA_pol_sf"/>
</dbReference>